<dbReference type="InterPro" id="IPR012737">
    <property type="entry name" value="DhaK_L_YcgS"/>
</dbReference>
<dbReference type="NCBIfam" id="TIGR02365">
    <property type="entry name" value="dha_L_ycgS"/>
    <property type="match status" value="1"/>
</dbReference>
<dbReference type="SUPFAM" id="SSF101473">
    <property type="entry name" value="DhaL-like"/>
    <property type="match status" value="1"/>
</dbReference>
<feature type="domain" description="DhaL" evidence="3">
    <location>
        <begin position="5"/>
        <end position="195"/>
    </location>
</feature>
<reference evidence="4 5" key="1">
    <citation type="submission" date="2024-06" db="EMBL/GenBank/DDBJ databases">
        <title>The Natural Products Discovery Center: Release of the First 8490 Sequenced Strains for Exploring Actinobacteria Biosynthetic Diversity.</title>
        <authorList>
            <person name="Kalkreuter E."/>
            <person name="Kautsar S.A."/>
            <person name="Yang D."/>
            <person name="Bader C.D."/>
            <person name="Teijaro C.N."/>
            <person name="Fluegel L."/>
            <person name="Davis C.M."/>
            <person name="Simpson J.R."/>
            <person name="Lauterbach L."/>
            <person name="Steele A.D."/>
            <person name="Gui C."/>
            <person name="Meng S."/>
            <person name="Li G."/>
            <person name="Viehrig K."/>
            <person name="Ye F."/>
            <person name="Su P."/>
            <person name="Kiefer A.F."/>
            <person name="Nichols A."/>
            <person name="Cepeda A.J."/>
            <person name="Yan W."/>
            <person name="Fan B."/>
            <person name="Jiang Y."/>
            <person name="Adhikari A."/>
            <person name="Zheng C.-J."/>
            <person name="Schuster L."/>
            <person name="Cowan T.M."/>
            <person name="Smanski M.J."/>
            <person name="Chevrette M.G."/>
            <person name="De Carvalho L.P.S."/>
            <person name="Shen B."/>
        </authorList>
    </citation>
    <scope>NUCLEOTIDE SEQUENCE [LARGE SCALE GENOMIC DNA]</scope>
    <source>
        <strain evidence="4 5">NPDC000155</strain>
    </source>
</reference>
<keyword evidence="5" id="KW-1185">Reference proteome</keyword>
<keyword evidence="2 4" id="KW-0418">Kinase</keyword>
<dbReference type="SMART" id="SM01120">
    <property type="entry name" value="Dak2"/>
    <property type="match status" value="1"/>
</dbReference>
<evidence type="ECO:0000313" key="4">
    <source>
        <dbReference type="EMBL" id="MER7378135.1"/>
    </source>
</evidence>
<dbReference type="InterPro" id="IPR050861">
    <property type="entry name" value="Dihydroxyacetone_Kinase"/>
</dbReference>
<dbReference type="EMBL" id="JBEPFB010000022">
    <property type="protein sequence ID" value="MER7378135.1"/>
    <property type="molecule type" value="Genomic_DNA"/>
</dbReference>
<evidence type="ECO:0000259" key="3">
    <source>
        <dbReference type="PROSITE" id="PS51480"/>
    </source>
</evidence>
<evidence type="ECO:0000256" key="1">
    <source>
        <dbReference type="ARBA" id="ARBA00022679"/>
    </source>
</evidence>
<organism evidence="4 5">
    <name type="scientific">Streptomyces lanatus</name>
    <dbReference type="NCBI Taxonomy" id="66900"/>
    <lineage>
        <taxon>Bacteria</taxon>
        <taxon>Bacillati</taxon>
        <taxon>Actinomycetota</taxon>
        <taxon>Actinomycetes</taxon>
        <taxon>Kitasatosporales</taxon>
        <taxon>Streptomycetaceae</taxon>
        <taxon>Streptomyces</taxon>
    </lineage>
</organism>
<dbReference type="InterPro" id="IPR004007">
    <property type="entry name" value="DhaL_dom"/>
</dbReference>
<dbReference type="GO" id="GO:0047324">
    <property type="term" value="F:phosphoenolpyruvate-glycerone phosphotransferase activity"/>
    <property type="evidence" value="ECO:0007669"/>
    <property type="project" value="UniProtKB-EC"/>
</dbReference>
<dbReference type="PANTHER" id="PTHR28629">
    <property type="entry name" value="TRIOKINASE/FMN CYCLASE"/>
    <property type="match status" value="1"/>
</dbReference>
<dbReference type="Pfam" id="PF02734">
    <property type="entry name" value="Dak2"/>
    <property type="match status" value="1"/>
</dbReference>
<name>A0ABV1Y379_9ACTN</name>
<evidence type="ECO:0000313" key="5">
    <source>
        <dbReference type="Proteomes" id="UP001486207"/>
    </source>
</evidence>
<dbReference type="EC" id="2.7.1.121" evidence="4"/>
<dbReference type="PANTHER" id="PTHR28629:SF4">
    <property type="entry name" value="TRIOKINASE_FMN CYCLASE"/>
    <property type="match status" value="1"/>
</dbReference>
<dbReference type="PROSITE" id="PS51480">
    <property type="entry name" value="DHAL"/>
    <property type="match status" value="1"/>
</dbReference>
<gene>
    <name evidence="4" type="primary">dhaL</name>
    <name evidence="4" type="ORF">ABT384_36525</name>
</gene>
<evidence type="ECO:0000256" key="2">
    <source>
        <dbReference type="ARBA" id="ARBA00022777"/>
    </source>
</evidence>
<dbReference type="RefSeq" id="WP_190072648.1">
    <property type="nucleotide sequence ID" value="NZ_BNBM01000011.1"/>
</dbReference>
<sequence length="199" mass="20284">MLDAAFFRRWMTATAASVDREAERLTALDSPIGDADHGSNLQRGFHAVTAELEKEDPQTPGAVLTLAGRHLISTVGGASGPLYGTLLRRTGKALGDAGEVSEAEFAQALRAGVDAVMTLGGAAPGDKTMIDSLVPAVDALSDGFTAARAAAEEGALATTPLQARKGRASYLGERSIGHQDPGATSSALLIAALTEAAGE</sequence>
<keyword evidence="1 4" id="KW-0808">Transferase</keyword>
<comment type="caution">
    <text evidence="4">The sequence shown here is derived from an EMBL/GenBank/DDBJ whole genome shotgun (WGS) entry which is preliminary data.</text>
</comment>
<protein>
    <submittedName>
        <fullName evidence="4">Dihydroxyacetone kinase subunit DhaL</fullName>
        <ecNumber evidence="4">2.7.1.121</ecNumber>
    </submittedName>
</protein>
<proteinExistence type="predicted"/>
<dbReference type="Gene3D" id="1.25.40.340">
    <property type="match status" value="1"/>
</dbReference>
<dbReference type="InterPro" id="IPR036117">
    <property type="entry name" value="DhaL_dom_sf"/>
</dbReference>
<dbReference type="Proteomes" id="UP001486207">
    <property type="component" value="Unassembled WGS sequence"/>
</dbReference>
<accession>A0ABV1Y379</accession>